<evidence type="ECO:0000256" key="9">
    <source>
        <dbReference type="ARBA" id="ARBA00023159"/>
    </source>
</evidence>
<name>U3U8A8_9GAMM</name>
<dbReference type="SMART" id="SM00529">
    <property type="entry name" value="HTH_DTXR"/>
    <property type="match status" value="1"/>
</dbReference>
<dbReference type="Pfam" id="PF01325">
    <property type="entry name" value="Fe_dep_repress"/>
    <property type="match status" value="1"/>
</dbReference>
<comment type="subcellular location">
    <subcellularLocation>
        <location evidence="1">Cytoplasm</location>
    </subcellularLocation>
</comment>
<keyword evidence="7" id="KW-0805">Transcription regulation</keyword>
<dbReference type="KEGG" id="pck:BMSBPS_0366"/>
<dbReference type="InterPro" id="IPR036388">
    <property type="entry name" value="WH-like_DNA-bd_sf"/>
</dbReference>
<evidence type="ECO:0000256" key="3">
    <source>
        <dbReference type="ARBA" id="ARBA00011738"/>
    </source>
</evidence>
<dbReference type="InterPro" id="IPR036421">
    <property type="entry name" value="Fe_dep_repressor_sf"/>
</dbReference>
<evidence type="ECO:0000256" key="6">
    <source>
        <dbReference type="ARBA" id="ARBA00022491"/>
    </source>
</evidence>
<dbReference type="Gene3D" id="1.10.10.10">
    <property type="entry name" value="Winged helix-like DNA-binding domain superfamily/Winged helix DNA-binding domain"/>
    <property type="match status" value="1"/>
</dbReference>
<evidence type="ECO:0000256" key="12">
    <source>
        <dbReference type="ARBA" id="ARBA00025185"/>
    </source>
</evidence>
<dbReference type="KEGG" id="hhs:HHS_07320"/>
<dbReference type="NCBIfam" id="NF008273">
    <property type="entry name" value="PRK11050.1"/>
    <property type="match status" value="1"/>
</dbReference>
<dbReference type="Pfam" id="PF02742">
    <property type="entry name" value="Fe_dep_repr_C"/>
    <property type="match status" value="1"/>
</dbReference>
<proteinExistence type="inferred from homology"/>
<evidence type="ECO:0000256" key="11">
    <source>
        <dbReference type="ARBA" id="ARBA00023211"/>
    </source>
</evidence>
<keyword evidence="15" id="KW-1185">Reference proteome</keyword>
<keyword evidence="11" id="KW-0464">Manganese</keyword>
<evidence type="ECO:0000313" key="15">
    <source>
        <dbReference type="Proteomes" id="UP000016900"/>
    </source>
</evidence>
<dbReference type="SUPFAM" id="SSF46785">
    <property type="entry name" value="Winged helix' DNA-binding domain"/>
    <property type="match status" value="1"/>
</dbReference>
<accession>U3U8A8</accession>
<comment type="function">
    <text evidence="12">In the presence of manganese, represses expression of mntH and mntS. Up-regulates expression of mntP.</text>
</comment>
<keyword evidence="10" id="KW-0804">Transcription</keyword>
<dbReference type="PANTHER" id="PTHR33238">
    <property type="entry name" value="IRON (METAL) DEPENDENT REPRESSOR, DTXR FAMILY"/>
    <property type="match status" value="1"/>
</dbReference>
<dbReference type="GO" id="GO:0003677">
    <property type="term" value="F:DNA binding"/>
    <property type="evidence" value="ECO:0007669"/>
    <property type="project" value="UniProtKB-KW"/>
</dbReference>
<evidence type="ECO:0000313" key="14">
    <source>
        <dbReference type="EMBL" id="BAO00702.1"/>
    </source>
</evidence>
<gene>
    <name evidence="14" type="primary">mntR</name>
    <name evidence="14" type="ORF">HHS_07320</name>
</gene>
<evidence type="ECO:0000256" key="2">
    <source>
        <dbReference type="ARBA" id="ARBA00007871"/>
    </source>
</evidence>
<organism evidence="14 15">
    <name type="scientific">Candidatus Pantoea carbekii</name>
    <dbReference type="NCBI Taxonomy" id="1235990"/>
    <lineage>
        <taxon>Bacteria</taxon>
        <taxon>Pseudomonadati</taxon>
        <taxon>Pseudomonadota</taxon>
        <taxon>Gammaproteobacteria</taxon>
        <taxon>Enterobacterales</taxon>
        <taxon>Erwiniaceae</taxon>
        <taxon>Pantoea</taxon>
    </lineage>
</organism>
<dbReference type="SUPFAM" id="SSF47979">
    <property type="entry name" value="Iron-dependent repressor protein, dimerization domain"/>
    <property type="match status" value="1"/>
</dbReference>
<keyword evidence="9" id="KW-0010">Activator</keyword>
<evidence type="ECO:0000256" key="1">
    <source>
        <dbReference type="ARBA" id="ARBA00004496"/>
    </source>
</evidence>
<dbReference type="EMBL" id="AP012554">
    <property type="protein sequence ID" value="BAO00702.1"/>
    <property type="molecule type" value="Genomic_DNA"/>
</dbReference>
<dbReference type="GO" id="GO:0046983">
    <property type="term" value="F:protein dimerization activity"/>
    <property type="evidence" value="ECO:0007669"/>
    <property type="project" value="InterPro"/>
</dbReference>
<dbReference type="AlphaFoldDB" id="U3U8A8"/>
<evidence type="ECO:0000256" key="7">
    <source>
        <dbReference type="ARBA" id="ARBA00023015"/>
    </source>
</evidence>
<dbReference type="GO" id="GO:0046914">
    <property type="term" value="F:transition metal ion binding"/>
    <property type="evidence" value="ECO:0007669"/>
    <property type="project" value="InterPro"/>
</dbReference>
<comment type="similarity">
    <text evidence="2">Belongs to the DtxR/MntR family.</text>
</comment>
<dbReference type="InterPro" id="IPR036390">
    <property type="entry name" value="WH_DNA-bd_sf"/>
</dbReference>
<dbReference type="InterPro" id="IPR022689">
    <property type="entry name" value="Iron_dep_repressor"/>
</dbReference>
<dbReference type="InterPro" id="IPR050536">
    <property type="entry name" value="DtxR_MntR_Metal-Reg"/>
</dbReference>
<dbReference type="InterPro" id="IPR022687">
    <property type="entry name" value="HTH_DTXR"/>
</dbReference>
<evidence type="ECO:0000256" key="5">
    <source>
        <dbReference type="ARBA" id="ARBA00022490"/>
    </source>
</evidence>
<dbReference type="OrthoDB" id="9791355at2"/>
<evidence type="ECO:0000256" key="10">
    <source>
        <dbReference type="ARBA" id="ARBA00023163"/>
    </source>
</evidence>
<dbReference type="PANTHER" id="PTHR33238:SF11">
    <property type="entry name" value="TRANSCRIPTIONAL REGULATOR MNTR"/>
    <property type="match status" value="1"/>
</dbReference>
<dbReference type="InterPro" id="IPR001367">
    <property type="entry name" value="Fe_dep_repressor"/>
</dbReference>
<sequence>MDCRAKIVITCPQESLKNIDQHIEGFRQARKAHRRELIDDYVELIFDLMCEFGEARQIDMAVRLGVSQPTVAKMLKRLSITGLIDQMPYRAVFLTIEGEKLAEANRMRHHIVETFLLSIGISIETARRDSEGLEHHVSDETLAAFQKFYQR</sequence>
<evidence type="ECO:0000256" key="13">
    <source>
        <dbReference type="ARBA" id="ARBA00032593"/>
    </source>
</evidence>
<dbReference type="GO" id="GO:0005737">
    <property type="term" value="C:cytoplasm"/>
    <property type="evidence" value="ECO:0007669"/>
    <property type="project" value="UniProtKB-SubCell"/>
</dbReference>
<keyword evidence="8" id="KW-0238">DNA-binding</keyword>
<reference evidence="14 15" key="1">
    <citation type="submission" date="2012-10" db="EMBL/GenBank/DDBJ databases">
        <title>Genome sequence of the symbiont of the pentatomidae stink bug Halyomorpha halys.</title>
        <authorList>
            <person name="Kobayashi H."/>
            <person name="Fujii-Muramatsu R."/>
            <person name="Takeishi K."/>
            <person name="Noda H."/>
        </authorList>
    </citation>
    <scope>NUCLEOTIDE SEQUENCE [LARGE SCALE GENOMIC DNA]</scope>
</reference>
<keyword evidence="5" id="KW-0963">Cytoplasm</keyword>
<dbReference type="PROSITE" id="PS50944">
    <property type="entry name" value="HTH_DTXR"/>
    <property type="match status" value="1"/>
</dbReference>
<comment type="subunit">
    <text evidence="3">Homodimer.</text>
</comment>
<dbReference type="eggNOG" id="COG1321">
    <property type="taxonomic scope" value="Bacteria"/>
</dbReference>
<protein>
    <recommendedName>
        <fullName evidence="4">Transcriptional regulator MntR</fullName>
    </recommendedName>
    <alternativeName>
        <fullName evidence="13">Manganese transport regulator</fullName>
    </alternativeName>
</protein>
<dbReference type="Gene3D" id="1.10.60.10">
    <property type="entry name" value="Iron dependent repressor, metal binding and dimerisation domain"/>
    <property type="match status" value="1"/>
</dbReference>
<evidence type="ECO:0000256" key="4">
    <source>
        <dbReference type="ARBA" id="ARBA00022386"/>
    </source>
</evidence>
<dbReference type="Proteomes" id="UP000016900">
    <property type="component" value="Chromosome"/>
</dbReference>
<dbReference type="GO" id="GO:0003700">
    <property type="term" value="F:DNA-binding transcription factor activity"/>
    <property type="evidence" value="ECO:0007669"/>
    <property type="project" value="InterPro"/>
</dbReference>
<dbReference type="PATRIC" id="fig|1235990.3.peg.729"/>
<dbReference type="RefSeq" id="WP_022564721.1">
    <property type="nucleotide sequence ID" value="NZ_CP010907.1"/>
</dbReference>
<evidence type="ECO:0000256" key="8">
    <source>
        <dbReference type="ARBA" id="ARBA00023125"/>
    </source>
</evidence>
<keyword evidence="6" id="KW-0678">Repressor</keyword>